<evidence type="ECO:0000313" key="4">
    <source>
        <dbReference type="Proteomes" id="UP000255279"/>
    </source>
</evidence>
<dbReference type="GO" id="GO:0016740">
    <property type="term" value="F:transferase activity"/>
    <property type="evidence" value="ECO:0007669"/>
    <property type="project" value="UniProtKB-KW"/>
</dbReference>
<dbReference type="SUPFAM" id="SSF89095">
    <property type="entry name" value="GatB/YqeY motif"/>
    <property type="match status" value="1"/>
</dbReference>
<dbReference type="InterPro" id="IPR023168">
    <property type="entry name" value="GatB_Yqey_C_2"/>
</dbReference>
<reference evidence="2 4" key="2">
    <citation type="submission" date="2018-06" db="EMBL/GenBank/DDBJ databases">
        <authorList>
            <consortium name="Pathogen Informatics"/>
            <person name="Doyle S."/>
        </authorList>
    </citation>
    <scope>NUCLEOTIDE SEQUENCE [LARGE SCALE GENOMIC DNA]</scope>
    <source>
        <strain evidence="2 4">NCTC10293</strain>
    </source>
</reference>
<dbReference type="PANTHER" id="PTHR28055:SF1">
    <property type="entry name" value="ALTERED INHERITANCE OF MITOCHONDRIA PROTEIN 41, MITOCHONDRIAL"/>
    <property type="match status" value="1"/>
</dbReference>
<dbReference type="InterPro" id="IPR042184">
    <property type="entry name" value="YqeY/Aim41_N"/>
</dbReference>
<gene>
    <name evidence="2" type="primary">yqeY</name>
    <name evidence="1" type="ORF">B0181_00990</name>
    <name evidence="2" type="ORF">NCTC10293_00397</name>
</gene>
<accession>A0A1T0AB44</accession>
<dbReference type="PANTHER" id="PTHR28055">
    <property type="entry name" value="ALTERED INHERITANCE OF MITOCHONDRIA PROTEIN 41, MITOCHONDRIAL"/>
    <property type="match status" value="1"/>
</dbReference>
<evidence type="ECO:0000313" key="1">
    <source>
        <dbReference type="EMBL" id="OOR92947.1"/>
    </source>
</evidence>
<keyword evidence="3" id="KW-1185">Reference proteome</keyword>
<evidence type="ECO:0000313" key="2">
    <source>
        <dbReference type="EMBL" id="STZ10075.1"/>
    </source>
</evidence>
<dbReference type="AlphaFoldDB" id="A0A1T0AB44"/>
<keyword evidence="1" id="KW-0808">Transferase</keyword>
<dbReference type="RefSeq" id="WP_078275635.1">
    <property type="nucleotide sequence ID" value="NZ_CAACXO010000019.1"/>
</dbReference>
<protein>
    <submittedName>
        <fullName evidence="1">Glutamyl-tRNA amidotransferase</fullName>
    </submittedName>
</protein>
<dbReference type="GO" id="GO:0016884">
    <property type="term" value="F:carbon-nitrogen ligase activity, with glutamine as amido-N-donor"/>
    <property type="evidence" value="ECO:0007669"/>
    <property type="project" value="InterPro"/>
</dbReference>
<dbReference type="Gene3D" id="1.10.1510.10">
    <property type="entry name" value="Uncharacterised protein YqeY/AIM41 PF09424, N-terminal domain"/>
    <property type="match status" value="1"/>
</dbReference>
<name>A0A1T0AB44_9GAMM</name>
<dbReference type="Gene3D" id="1.10.10.410">
    <property type="match status" value="1"/>
</dbReference>
<reference evidence="1 3" key="1">
    <citation type="submission" date="2017-02" db="EMBL/GenBank/DDBJ databases">
        <title>Draft genome sequence of Moraxella caviae CCUG 355 type strain.</title>
        <authorList>
            <person name="Engstrom-Jakobsson H."/>
            <person name="Salva-Serra F."/>
            <person name="Thorell K."/>
            <person name="Gonzales-Siles L."/>
            <person name="Karlsson R."/>
            <person name="Boulund F."/>
            <person name="Engstrand L."/>
            <person name="Moore E."/>
        </authorList>
    </citation>
    <scope>NUCLEOTIDE SEQUENCE [LARGE SCALE GENOMIC DNA]</scope>
    <source>
        <strain evidence="1 3">CCUG 355</strain>
    </source>
</reference>
<dbReference type="Proteomes" id="UP000190435">
    <property type="component" value="Unassembled WGS sequence"/>
</dbReference>
<dbReference type="EMBL" id="MUXU01000007">
    <property type="protein sequence ID" value="OOR92947.1"/>
    <property type="molecule type" value="Genomic_DNA"/>
</dbReference>
<dbReference type="OrthoDB" id="9788127at2"/>
<dbReference type="InterPro" id="IPR003789">
    <property type="entry name" value="Asn/Gln_tRNA_amidoTrase-B-like"/>
</dbReference>
<organism evidence="1 3">
    <name type="scientific">Moraxella caviae</name>
    <dbReference type="NCBI Taxonomy" id="34060"/>
    <lineage>
        <taxon>Bacteria</taxon>
        <taxon>Pseudomonadati</taxon>
        <taxon>Pseudomonadota</taxon>
        <taxon>Gammaproteobacteria</taxon>
        <taxon>Moraxellales</taxon>
        <taxon>Moraxellaceae</taxon>
        <taxon>Moraxella</taxon>
    </lineage>
</organism>
<proteinExistence type="predicted"/>
<dbReference type="STRING" id="34060.B0181_00990"/>
<dbReference type="Proteomes" id="UP000255279">
    <property type="component" value="Unassembled WGS sequence"/>
</dbReference>
<evidence type="ECO:0000313" key="3">
    <source>
        <dbReference type="Proteomes" id="UP000190435"/>
    </source>
</evidence>
<sequence length="148" mass="16117">MSLKITLTEAVKTAMKAKDMAQVKVLRGVQAAIKQIEIDNQVELDDKGVLEIIQKQLKQRSESLEIYKTNGRDDLAEQEQFEINVISQFLPEQLSEDALNAIITETISDLGASGMKDMGRVMNAVKDKTTGQADPAAVSGLVKKALAG</sequence>
<dbReference type="InterPro" id="IPR019004">
    <property type="entry name" value="YqeY/Aim41"/>
</dbReference>
<dbReference type="Pfam" id="PF09424">
    <property type="entry name" value="YqeY"/>
    <property type="match status" value="1"/>
</dbReference>
<dbReference type="EMBL" id="UGQE01000001">
    <property type="protein sequence ID" value="STZ10075.1"/>
    <property type="molecule type" value="Genomic_DNA"/>
</dbReference>